<evidence type="ECO:0000313" key="3">
    <source>
        <dbReference type="Proteomes" id="UP000011750"/>
    </source>
</evidence>
<dbReference type="EnsemblPlants" id="Bra034888.1">
    <property type="protein sequence ID" value="Bra034888.1-P"/>
    <property type="gene ID" value="Bra034888"/>
</dbReference>
<proteinExistence type="predicted"/>
<evidence type="ECO:0000313" key="2">
    <source>
        <dbReference type="EnsemblPlants" id="Bra034888.1-P"/>
    </source>
</evidence>
<keyword evidence="3" id="KW-1185">Reference proteome</keyword>
<protein>
    <submittedName>
        <fullName evidence="2">Uncharacterized protein</fullName>
    </submittedName>
</protein>
<evidence type="ECO:0000256" key="1">
    <source>
        <dbReference type="SAM" id="MobiDB-lite"/>
    </source>
</evidence>
<dbReference type="Gramene" id="Bra034888.1">
    <property type="protein sequence ID" value="Bra034888.1-P"/>
    <property type="gene ID" value="Bra034888"/>
</dbReference>
<feature type="compositionally biased region" description="Polar residues" evidence="1">
    <location>
        <begin position="172"/>
        <end position="184"/>
    </location>
</feature>
<reference evidence="2 3" key="1">
    <citation type="journal article" date="2011" name="Nat. Genet.">
        <title>The genome of the mesopolyploid crop species Brassica rapa.</title>
        <authorList>
            <consortium name="Brassica rapa Genome Sequencing Project Consortium"/>
            <person name="Wang X."/>
            <person name="Wang H."/>
            <person name="Wang J."/>
            <person name="Sun R."/>
            <person name="Wu J."/>
            <person name="Liu S."/>
            <person name="Bai Y."/>
            <person name="Mun J.H."/>
            <person name="Bancroft I."/>
            <person name="Cheng F."/>
            <person name="Huang S."/>
            <person name="Li X."/>
            <person name="Hua W."/>
            <person name="Wang J."/>
            <person name="Wang X."/>
            <person name="Freeling M."/>
            <person name="Pires J.C."/>
            <person name="Paterson A.H."/>
            <person name="Chalhoub B."/>
            <person name="Wang B."/>
            <person name="Hayward A."/>
            <person name="Sharpe A.G."/>
            <person name="Park B.S."/>
            <person name="Weisshaar B."/>
            <person name="Liu B."/>
            <person name="Li B."/>
            <person name="Liu B."/>
            <person name="Tong C."/>
            <person name="Song C."/>
            <person name="Duran C."/>
            <person name="Peng C."/>
            <person name="Geng C."/>
            <person name="Koh C."/>
            <person name="Lin C."/>
            <person name="Edwards D."/>
            <person name="Mu D."/>
            <person name="Shen D."/>
            <person name="Soumpourou E."/>
            <person name="Li F."/>
            <person name="Fraser F."/>
            <person name="Conant G."/>
            <person name="Lassalle G."/>
            <person name="King G.J."/>
            <person name="Bonnema G."/>
            <person name="Tang H."/>
            <person name="Wang H."/>
            <person name="Belcram H."/>
            <person name="Zhou H."/>
            <person name="Hirakawa H."/>
            <person name="Abe H."/>
            <person name="Guo H."/>
            <person name="Wang H."/>
            <person name="Jin H."/>
            <person name="Parkin I.A."/>
            <person name="Batley J."/>
            <person name="Kim J.S."/>
            <person name="Just J."/>
            <person name="Li J."/>
            <person name="Xu J."/>
            <person name="Deng J."/>
            <person name="Kim J.A."/>
            <person name="Li J."/>
            <person name="Yu J."/>
            <person name="Meng J."/>
            <person name="Wang J."/>
            <person name="Min J."/>
            <person name="Poulain J."/>
            <person name="Wang J."/>
            <person name="Hatakeyama K."/>
            <person name="Wu K."/>
            <person name="Wang L."/>
            <person name="Fang L."/>
            <person name="Trick M."/>
            <person name="Links M.G."/>
            <person name="Zhao M."/>
            <person name="Jin M."/>
            <person name="Ramchiary N."/>
            <person name="Drou N."/>
            <person name="Berkman P.J."/>
            <person name="Cai Q."/>
            <person name="Huang Q."/>
            <person name="Li R."/>
            <person name="Tabata S."/>
            <person name="Cheng S."/>
            <person name="Zhang S."/>
            <person name="Zhang S."/>
            <person name="Huang S."/>
            <person name="Sato S."/>
            <person name="Sun S."/>
            <person name="Kwon S.J."/>
            <person name="Choi S.R."/>
            <person name="Lee T.H."/>
            <person name="Fan W."/>
            <person name="Zhao X."/>
            <person name="Tan X."/>
            <person name="Xu X."/>
            <person name="Wang Y."/>
            <person name="Qiu Y."/>
            <person name="Yin Y."/>
            <person name="Li Y."/>
            <person name="Du Y."/>
            <person name="Liao Y."/>
            <person name="Lim Y."/>
            <person name="Narusaka Y."/>
            <person name="Wang Y."/>
            <person name="Wang Z."/>
            <person name="Li Z."/>
            <person name="Wang Z."/>
            <person name="Xiong Z."/>
            <person name="Zhang Z."/>
        </authorList>
    </citation>
    <scope>NUCLEOTIDE SEQUENCE [LARGE SCALE GENOMIC DNA]</scope>
    <source>
        <strain evidence="2 3">cv. Chiifu-401-42</strain>
    </source>
</reference>
<dbReference type="InParanoid" id="M4F1E2"/>
<dbReference type="STRING" id="51351.M4F1E2"/>
<organism evidence="2 3">
    <name type="scientific">Brassica campestris</name>
    <name type="common">Field mustard</name>
    <dbReference type="NCBI Taxonomy" id="3711"/>
    <lineage>
        <taxon>Eukaryota</taxon>
        <taxon>Viridiplantae</taxon>
        <taxon>Streptophyta</taxon>
        <taxon>Embryophyta</taxon>
        <taxon>Tracheophyta</taxon>
        <taxon>Spermatophyta</taxon>
        <taxon>Magnoliopsida</taxon>
        <taxon>eudicotyledons</taxon>
        <taxon>Gunneridae</taxon>
        <taxon>Pentapetalae</taxon>
        <taxon>rosids</taxon>
        <taxon>malvids</taxon>
        <taxon>Brassicales</taxon>
        <taxon>Brassicaceae</taxon>
        <taxon>Brassiceae</taxon>
        <taxon>Brassica</taxon>
    </lineage>
</organism>
<feature type="region of interest" description="Disordered" evidence="1">
    <location>
        <begin position="162"/>
        <end position="196"/>
    </location>
</feature>
<name>M4F1E2_BRACM</name>
<feature type="compositionally biased region" description="Polar residues" evidence="1">
    <location>
        <begin position="128"/>
        <end position="150"/>
    </location>
</feature>
<sequence length="205" mass="21915">MNVKKRRRAYGLRYAPPRQKGFRGSFHEGSTHGALAFVLSSSETPISLRESFCTNMIYGKYVNNGGMSYLPKAELNGGFNVNYGGGSIGEKSRTVGESINYGRSNEMGLRSTRGGVVHKSCSAYRDPPSQNSIDYSSSSHGKPPYTSSGLNATTVSIGSSFGQLRLSRGKPTCSSETASQASETKTPDSPPQCSSFGLIDDLLSV</sequence>
<feature type="region of interest" description="Disordered" evidence="1">
    <location>
        <begin position="119"/>
        <end position="150"/>
    </location>
</feature>
<dbReference type="HOGENOM" id="CLU_1339236_0_0_1"/>
<dbReference type="Proteomes" id="UP000011750">
    <property type="component" value="Chromosome A08"/>
</dbReference>
<reference evidence="2" key="3">
    <citation type="submission" date="2023-03" db="UniProtKB">
        <authorList>
            <consortium name="EnsemblPlants"/>
        </authorList>
    </citation>
    <scope>IDENTIFICATION</scope>
    <source>
        <strain evidence="2">cv. Chiifu-401-42</strain>
    </source>
</reference>
<accession>M4F1E2</accession>
<reference evidence="2 3" key="2">
    <citation type="journal article" date="2018" name="Hortic Res">
        <title>Improved Brassica rapa reference genome by single-molecule sequencing and chromosome conformation capture technologies.</title>
        <authorList>
            <person name="Zhang L."/>
            <person name="Cai X."/>
            <person name="Wu J."/>
            <person name="Liu M."/>
            <person name="Grob S."/>
            <person name="Cheng F."/>
            <person name="Liang J."/>
            <person name="Cai C."/>
            <person name="Liu Z."/>
            <person name="Liu B."/>
            <person name="Wang F."/>
            <person name="Li S."/>
            <person name="Liu F."/>
            <person name="Li X."/>
            <person name="Cheng L."/>
            <person name="Yang W."/>
            <person name="Li M.H."/>
            <person name="Grossniklaus U."/>
            <person name="Zheng H."/>
            <person name="Wang X."/>
        </authorList>
    </citation>
    <scope>NUCLEOTIDE SEQUENCE [LARGE SCALE GENOMIC DNA]</scope>
    <source>
        <strain evidence="2 3">cv. Chiifu-401-42</strain>
    </source>
</reference>
<dbReference type="AlphaFoldDB" id="M4F1E2"/>